<gene>
    <name evidence="2" type="ORF">ISP14_12560</name>
</gene>
<name>A0ABW8KJW3_9GAMM</name>
<keyword evidence="1" id="KW-1133">Transmembrane helix</keyword>
<feature type="transmembrane region" description="Helical" evidence="1">
    <location>
        <begin position="47"/>
        <end position="64"/>
    </location>
</feature>
<dbReference type="Proteomes" id="UP001620397">
    <property type="component" value="Unassembled WGS sequence"/>
</dbReference>
<comment type="caution">
    <text evidence="2">The sequence shown here is derived from an EMBL/GenBank/DDBJ whole genome shotgun (WGS) entry which is preliminary data.</text>
</comment>
<evidence type="ECO:0000313" key="3">
    <source>
        <dbReference type="Proteomes" id="UP001620397"/>
    </source>
</evidence>
<keyword evidence="1" id="KW-0812">Transmembrane</keyword>
<proteinExistence type="predicted"/>
<reference evidence="2 3" key="1">
    <citation type="submission" date="2020-10" db="EMBL/GenBank/DDBJ databases">
        <title>Phylogeny of dyella-like bacteria.</title>
        <authorList>
            <person name="Fu J."/>
        </authorList>
    </citation>
    <scope>NUCLEOTIDE SEQUENCE [LARGE SCALE GENOMIC DNA]</scope>
    <source>
        <strain evidence="2 3">DKC-1</strain>
    </source>
</reference>
<organism evidence="2 3">
    <name type="scientific">Dyella agri</name>
    <dbReference type="NCBI Taxonomy" id="1926869"/>
    <lineage>
        <taxon>Bacteria</taxon>
        <taxon>Pseudomonadati</taxon>
        <taxon>Pseudomonadota</taxon>
        <taxon>Gammaproteobacteria</taxon>
        <taxon>Lysobacterales</taxon>
        <taxon>Rhodanobacteraceae</taxon>
        <taxon>Dyella</taxon>
    </lineage>
</organism>
<evidence type="ECO:0000256" key="1">
    <source>
        <dbReference type="SAM" id="Phobius"/>
    </source>
</evidence>
<dbReference type="RefSeq" id="WP_404540354.1">
    <property type="nucleotide sequence ID" value="NZ_JADIKL010000006.1"/>
</dbReference>
<keyword evidence="3" id="KW-1185">Reference proteome</keyword>
<keyword evidence="1" id="KW-0472">Membrane</keyword>
<sequence>MIKVREFGWLYLPRSIGAWLLAMLMAAFCVHIFLAVDARSHSVSDTLYGLFPFWSVTFLLWNWVGSRATKS</sequence>
<protein>
    <submittedName>
        <fullName evidence="2">Uncharacterized protein</fullName>
    </submittedName>
</protein>
<evidence type="ECO:0000313" key="2">
    <source>
        <dbReference type="EMBL" id="MFK2931622.1"/>
    </source>
</evidence>
<dbReference type="EMBL" id="JADIKL010000006">
    <property type="protein sequence ID" value="MFK2931622.1"/>
    <property type="molecule type" value="Genomic_DNA"/>
</dbReference>
<accession>A0ABW8KJW3</accession>
<feature type="transmembrane region" description="Helical" evidence="1">
    <location>
        <begin position="16"/>
        <end position="35"/>
    </location>
</feature>